<name>A0A1X9LHH4_9MICO</name>
<evidence type="ECO:0000256" key="4">
    <source>
        <dbReference type="SAM" id="MobiDB-lite"/>
    </source>
</evidence>
<dbReference type="InterPro" id="IPR029016">
    <property type="entry name" value="GAF-like_dom_sf"/>
</dbReference>
<keyword evidence="8" id="KW-1185">Reference proteome</keyword>
<dbReference type="SUPFAM" id="SSF55781">
    <property type="entry name" value="GAF domain-like"/>
    <property type="match status" value="1"/>
</dbReference>
<evidence type="ECO:0000313" key="8">
    <source>
        <dbReference type="Proteomes" id="UP000192775"/>
    </source>
</evidence>
<dbReference type="SUPFAM" id="SSF46785">
    <property type="entry name" value="Winged helix' DNA-binding domain"/>
    <property type="match status" value="1"/>
</dbReference>
<dbReference type="InterPro" id="IPR050707">
    <property type="entry name" value="HTH_MetabolicPath_Reg"/>
</dbReference>
<feature type="region of interest" description="Disordered" evidence="4">
    <location>
        <begin position="1"/>
        <end position="20"/>
    </location>
</feature>
<dbReference type="InterPro" id="IPR036390">
    <property type="entry name" value="WH_DNA-bd_sf"/>
</dbReference>
<evidence type="ECO:0008006" key="9">
    <source>
        <dbReference type="Google" id="ProtNLM"/>
    </source>
</evidence>
<dbReference type="Gene3D" id="3.30.450.40">
    <property type="match status" value="1"/>
</dbReference>
<keyword evidence="3" id="KW-0804">Transcription</keyword>
<dbReference type="GO" id="GO:0003700">
    <property type="term" value="F:DNA-binding transcription factor activity"/>
    <property type="evidence" value="ECO:0007669"/>
    <property type="project" value="TreeGrafter"/>
</dbReference>
<dbReference type="STRING" id="1619308.B5808_01010"/>
<dbReference type="Proteomes" id="UP000192775">
    <property type="component" value="Chromosome"/>
</dbReference>
<dbReference type="Gene3D" id="1.10.10.10">
    <property type="entry name" value="Winged helix-like DNA-binding domain superfamily/Winged helix DNA-binding domain"/>
    <property type="match status" value="1"/>
</dbReference>
<protein>
    <recommendedName>
        <fullName evidence="9">IclR family transcriptional regulator</fullName>
    </recommendedName>
</protein>
<dbReference type="SMART" id="SM00346">
    <property type="entry name" value="HTH_ICLR"/>
    <property type="match status" value="1"/>
</dbReference>
<dbReference type="GO" id="GO:0045892">
    <property type="term" value="P:negative regulation of DNA-templated transcription"/>
    <property type="evidence" value="ECO:0007669"/>
    <property type="project" value="TreeGrafter"/>
</dbReference>
<dbReference type="InterPro" id="IPR005471">
    <property type="entry name" value="Tscrpt_reg_IclR_N"/>
</dbReference>
<dbReference type="AlphaFoldDB" id="A0A1X9LHH4"/>
<evidence type="ECO:0000259" key="5">
    <source>
        <dbReference type="PROSITE" id="PS51077"/>
    </source>
</evidence>
<evidence type="ECO:0000256" key="1">
    <source>
        <dbReference type="ARBA" id="ARBA00023015"/>
    </source>
</evidence>
<feature type="domain" description="IclR-ED" evidence="6">
    <location>
        <begin position="91"/>
        <end position="265"/>
    </location>
</feature>
<dbReference type="KEGG" id="cphy:B5808_01010"/>
<organism evidence="7 8">
    <name type="scientific">Cnuibacter physcomitrellae</name>
    <dbReference type="NCBI Taxonomy" id="1619308"/>
    <lineage>
        <taxon>Bacteria</taxon>
        <taxon>Bacillati</taxon>
        <taxon>Actinomycetota</taxon>
        <taxon>Actinomycetes</taxon>
        <taxon>Micrococcales</taxon>
        <taxon>Microbacteriaceae</taxon>
        <taxon>Cnuibacter</taxon>
    </lineage>
</organism>
<keyword evidence="1" id="KW-0805">Transcription regulation</keyword>
<gene>
    <name evidence="7" type="ORF">B5808_01010</name>
</gene>
<dbReference type="Pfam" id="PF09339">
    <property type="entry name" value="HTH_IclR"/>
    <property type="match status" value="1"/>
</dbReference>
<dbReference type="PANTHER" id="PTHR30136">
    <property type="entry name" value="HELIX-TURN-HELIX TRANSCRIPTIONAL REGULATOR, ICLR FAMILY"/>
    <property type="match status" value="1"/>
</dbReference>
<sequence length="265" mass="28083">MTLDEEVRLMSDPGEQSDGSPVIALQESERGGIQSIERAAAVLALFDQKTRALTPALVSERLGLNRTTAHRYLLSLQSSGFLSPSYGPGPLIDQLSGLVSGRQQILSLAPAVLRHLSDQTGLTAVLSFLGRSGAVVALVEEANAGTIVLTVRVGTVLERKAAQSRVLLAFQSDPAVLARLQSGMEADEVRRENAELALVRRTRVAWADLGRVGLASVAAPVFGENDVQASMAVLGTTTMLPPEESDHLVQLLQEAADQLSTIVNG</sequence>
<accession>A0A1X9LHH4</accession>
<evidence type="ECO:0000313" key="7">
    <source>
        <dbReference type="EMBL" id="ARJ03972.1"/>
    </source>
</evidence>
<dbReference type="InterPro" id="IPR014757">
    <property type="entry name" value="Tscrpt_reg_IclR_C"/>
</dbReference>
<dbReference type="PROSITE" id="PS51078">
    <property type="entry name" value="ICLR_ED"/>
    <property type="match status" value="1"/>
</dbReference>
<evidence type="ECO:0000256" key="3">
    <source>
        <dbReference type="ARBA" id="ARBA00023163"/>
    </source>
</evidence>
<evidence type="ECO:0000259" key="6">
    <source>
        <dbReference type="PROSITE" id="PS51078"/>
    </source>
</evidence>
<dbReference type="PROSITE" id="PS51077">
    <property type="entry name" value="HTH_ICLR"/>
    <property type="match status" value="1"/>
</dbReference>
<dbReference type="GO" id="GO:0003677">
    <property type="term" value="F:DNA binding"/>
    <property type="evidence" value="ECO:0007669"/>
    <property type="project" value="UniProtKB-KW"/>
</dbReference>
<feature type="domain" description="HTH iclR-type" evidence="5">
    <location>
        <begin position="33"/>
        <end position="90"/>
    </location>
</feature>
<dbReference type="InterPro" id="IPR036388">
    <property type="entry name" value="WH-like_DNA-bd_sf"/>
</dbReference>
<proteinExistence type="predicted"/>
<dbReference type="PANTHER" id="PTHR30136:SF24">
    <property type="entry name" value="HTH-TYPE TRANSCRIPTIONAL REPRESSOR ALLR"/>
    <property type="match status" value="1"/>
</dbReference>
<dbReference type="EMBL" id="CP020715">
    <property type="protein sequence ID" value="ARJ03972.1"/>
    <property type="molecule type" value="Genomic_DNA"/>
</dbReference>
<dbReference type="Pfam" id="PF01614">
    <property type="entry name" value="IclR_C"/>
    <property type="match status" value="1"/>
</dbReference>
<reference evidence="7 8" key="1">
    <citation type="submission" date="2017-04" db="EMBL/GenBank/DDBJ databases">
        <authorList>
            <person name="Afonso C.L."/>
            <person name="Miller P.J."/>
            <person name="Scott M.A."/>
            <person name="Spackman E."/>
            <person name="Goraichik I."/>
            <person name="Dimitrov K.M."/>
            <person name="Suarez D.L."/>
            <person name="Swayne D.E."/>
        </authorList>
    </citation>
    <scope>NUCLEOTIDE SEQUENCE [LARGE SCALE GENOMIC DNA]</scope>
    <source>
        <strain evidence="8">XA(T)</strain>
    </source>
</reference>
<evidence type="ECO:0000256" key="2">
    <source>
        <dbReference type="ARBA" id="ARBA00023125"/>
    </source>
</evidence>
<keyword evidence="2" id="KW-0238">DNA-binding</keyword>